<dbReference type="PANTHER" id="PTHR30629">
    <property type="entry name" value="PROPHAGE INTEGRASE"/>
    <property type="match status" value="1"/>
</dbReference>
<evidence type="ECO:0000256" key="4">
    <source>
        <dbReference type="SAM" id="MobiDB-lite"/>
    </source>
</evidence>
<dbReference type="AlphaFoldDB" id="T1BBE7"/>
<evidence type="ECO:0000313" key="6">
    <source>
        <dbReference type="EMBL" id="EQD51560.1"/>
    </source>
</evidence>
<proteinExistence type="inferred from homology"/>
<dbReference type="Pfam" id="PF13356">
    <property type="entry name" value="Arm-DNA-bind_3"/>
    <property type="match status" value="1"/>
</dbReference>
<comment type="similarity">
    <text evidence="1">Belongs to the 'phage' integrase family.</text>
</comment>
<feature type="non-terminal residue" evidence="6">
    <location>
        <position position="184"/>
    </location>
</feature>
<evidence type="ECO:0000256" key="1">
    <source>
        <dbReference type="ARBA" id="ARBA00008857"/>
    </source>
</evidence>
<keyword evidence="2" id="KW-0229">DNA integration</keyword>
<protein>
    <submittedName>
        <fullName evidence="6">Phage integrase family protein</fullName>
    </submittedName>
</protein>
<dbReference type="InterPro" id="IPR010998">
    <property type="entry name" value="Integrase_recombinase_N"/>
</dbReference>
<feature type="domain" description="Integrase DNA-binding" evidence="5">
    <location>
        <begin position="20"/>
        <end position="84"/>
    </location>
</feature>
<reference evidence="6" key="1">
    <citation type="submission" date="2013-08" db="EMBL/GenBank/DDBJ databases">
        <authorList>
            <person name="Mendez C."/>
            <person name="Richter M."/>
            <person name="Ferrer M."/>
            <person name="Sanchez J."/>
        </authorList>
    </citation>
    <scope>NUCLEOTIDE SEQUENCE</scope>
</reference>
<evidence type="ECO:0000256" key="3">
    <source>
        <dbReference type="ARBA" id="ARBA00023125"/>
    </source>
</evidence>
<dbReference type="InterPro" id="IPR025166">
    <property type="entry name" value="Integrase_DNA_bind_dom"/>
</dbReference>
<dbReference type="EMBL" id="AUZZ01004883">
    <property type="protein sequence ID" value="EQD51560.1"/>
    <property type="molecule type" value="Genomic_DNA"/>
</dbReference>
<dbReference type="InterPro" id="IPR038488">
    <property type="entry name" value="Integrase_DNA-bd_sf"/>
</dbReference>
<name>T1BBE7_9ZZZZ</name>
<organism evidence="6">
    <name type="scientific">mine drainage metagenome</name>
    <dbReference type="NCBI Taxonomy" id="410659"/>
    <lineage>
        <taxon>unclassified sequences</taxon>
        <taxon>metagenomes</taxon>
        <taxon>ecological metagenomes</taxon>
    </lineage>
</organism>
<dbReference type="InterPro" id="IPR050808">
    <property type="entry name" value="Phage_Integrase"/>
</dbReference>
<keyword evidence="3" id="KW-0238">DNA-binding</keyword>
<accession>T1BBE7</accession>
<sequence length="184" mass="21085">MVATKLATLPTGDHTDLAVVGLQLRVRAKRDGSSRTWLFRYRWRGEWVRIVIGHYPGMSLADARERAIELRKAMDDGIDPRRARPRRQERPALLALPSATSNPDDKHSVDFLVAEFIERYLRPTRKRPEWAEGILARDVLPAWKGRDARSIKPREVVDLLDGIVQRGSRIMANRTAALLSQLFR</sequence>
<dbReference type="GO" id="GO:0015074">
    <property type="term" value="P:DNA integration"/>
    <property type="evidence" value="ECO:0007669"/>
    <property type="project" value="UniProtKB-KW"/>
</dbReference>
<dbReference type="Gene3D" id="1.10.150.130">
    <property type="match status" value="1"/>
</dbReference>
<feature type="compositionally biased region" description="Basic and acidic residues" evidence="4">
    <location>
        <begin position="77"/>
        <end position="90"/>
    </location>
</feature>
<comment type="caution">
    <text evidence="6">The sequence shown here is derived from an EMBL/GenBank/DDBJ whole genome shotgun (WGS) entry which is preliminary data.</text>
</comment>
<evidence type="ECO:0000259" key="5">
    <source>
        <dbReference type="Pfam" id="PF13356"/>
    </source>
</evidence>
<evidence type="ECO:0000256" key="2">
    <source>
        <dbReference type="ARBA" id="ARBA00022908"/>
    </source>
</evidence>
<gene>
    <name evidence="6" type="ORF">B2A_06850</name>
</gene>
<dbReference type="PANTHER" id="PTHR30629:SF2">
    <property type="entry name" value="PROPHAGE INTEGRASE INTS-RELATED"/>
    <property type="match status" value="1"/>
</dbReference>
<feature type="region of interest" description="Disordered" evidence="4">
    <location>
        <begin position="77"/>
        <end position="103"/>
    </location>
</feature>
<reference evidence="6" key="2">
    <citation type="journal article" date="2014" name="ISME J.">
        <title>Microbial stratification in low pH oxic and suboxic macroscopic growths along an acid mine drainage.</title>
        <authorList>
            <person name="Mendez-Garcia C."/>
            <person name="Mesa V."/>
            <person name="Sprenger R.R."/>
            <person name="Richter M."/>
            <person name="Diez M.S."/>
            <person name="Solano J."/>
            <person name="Bargiela R."/>
            <person name="Golyshina O.V."/>
            <person name="Manteca A."/>
            <person name="Ramos J.L."/>
            <person name="Gallego J.R."/>
            <person name="Llorente I."/>
            <person name="Martins Dos Santos V.A."/>
            <person name="Jensen O.N."/>
            <person name="Pelaez A.I."/>
            <person name="Sanchez J."/>
            <person name="Ferrer M."/>
        </authorList>
    </citation>
    <scope>NUCLEOTIDE SEQUENCE</scope>
</reference>
<dbReference type="GO" id="GO:0003677">
    <property type="term" value="F:DNA binding"/>
    <property type="evidence" value="ECO:0007669"/>
    <property type="project" value="UniProtKB-KW"/>
</dbReference>
<dbReference type="Gene3D" id="3.30.160.390">
    <property type="entry name" value="Integrase, DNA-binding domain"/>
    <property type="match status" value="1"/>
</dbReference>